<dbReference type="Gene3D" id="3.40.190.10">
    <property type="entry name" value="Periplasmic binding protein-like II"/>
    <property type="match status" value="1"/>
</dbReference>
<dbReference type="Proteomes" id="UP000504615">
    <property type="component" value="Unplaced"/>
</dbReference>
<comment type="similarity">
    <text evidence="2">Belongs to the glutamate-gated ion channel (TC 1.A.10.1) family.</text>
</comment>
<dbReference type="Gene3D" id="1.10.287.70">
    <property type="match status" value="1"/>
</dbReference>
<feature type="transmembrane region" description="Helical" evidence="13">
    <location>
        <begin position="517"/>
        <end position="536"/>
    </location>
</feature>
<proteinExistence type="inferred from homology"/>
<evidence type="ECO:0000256" key="11">
    <source>
        <dbReference type="ARBA" id="ARBA00023286"/>
    </source>
</evidence>
<protein>
    <submittedName>
        <fullName evidence="17">Glutamate receptor ionotropic, kainate 2-like</fullName>
    </submittedName>
</protein>
<keyword evidence="16" id="KW-1185">Reference proteome</keyword>
<dbReference type="Pfam" id="PF10613">
    <property type="entry name" value="Lig_chan-Glu_bd"/>
    <property type="match status" value="1"/>
</dbReference>
<name>A0A8N1S5E2_9HYME</name>
<keyword evidence="6 13" id="KW-1133">Transmembrane helix</keyword>
<feature type="domain" description="Ionotropic glutamate receptor L-glutamate and glycine-binding" evidence="15">
    <location>
        <begin position="168"/>
        <end position="224"/>
    </location>
</feature>
<evidence type="ECO:0000256" key="3">
    <source>
        <dbReference type="ARBA" id="ARBA00022448"/>
    </source>
</evidence>
<evidence type="ECO:0000256" key="4">
    <source>
        <dbReference type="ARBA" id="ARBA00022475"/>
    </source>
</evidence>
<dbReference type="InterPro" id="IPR001320">
    <property type="entry name" value="Iontro_rcpt_C"/>
</dbReference>
<keyword evidence="8 13" id="KW-0472">Membrane</keyword>
<evidence type="ECO:0000313" key="16">
    <source>
        <dbReference type="Proteomes" id="UP000504615"/>
    </source>
</evidence>
<keyword evidence="5 13" id="KW-0812">Transmembrane</keyword>
<evidence type="ECO:0000259" key="15">
    <source>
        <dbReference type="SMART" id="SM00918"/>
    </source>
</evidence>
<evidence type="ECO:0000256" key="12">
    <source>
        <dbReference type="ARBA" id="ARBA00023303"/>
    </source>
</evidence>
<dbReference type="AlphaFoldDB" id="A0A8N1S5E2"/>
<evidence type="ECO:0000256" key="13">
    <source>
        <dbReference type="SAM" id="Phobius"/>
    </source>
</evidence>
<dbReference type="InterPro" id="IPR052192">
    <property type="entry name" value="Insect_Ionotropic_Sensory_Rcpt"/>
</dbReference>
<evidence type="ECO:0000259" key="14">
    <source>
        <dbReference type="SMART" id="SM00079"/>
    </source>
</evidence>
<evidence type="ECO:0000256" key="2">
    <source>
        <dbReference type="ARBA" id="ARBA00008685"/>
    </source>
</evidence>
<keyword evidence="7" id="KW-0406">Ion transport</keyword>
<feature type="transmembrane region" description="Helical" evidence="13">
    <location>
        <begin position="281"/>
        <end position="299"/>
    </location>
</feature>
<dbReference type="RefSeq" id="XP_025074114.1">
    <property type="nucleotide sequence ID" value="XM_025218329.1"/>
</dbReference>
<evidence type="ECO:0000256" key="7">
    <source>
        <dbReference type="ARBA" id="ARBA00023065"/>
    </source>
</evidence>
<dbReference type="GO" id="GO:0050906">
    <property type="term" value="P:detection of stimulus involved in sensory perception"/>
    <property type="evidence" value="ECO:0007669"/>
    <property type="project" value="UniProtKB-ARBA"/>
</dbReference>
<keyword evidence="10" id="KW-0325">Glycoprotein</keyword>
<dbReference type="SUPFAM" id="SSF53850">
    <property type="entry name" value="Periplasmic binding protein-like II"/>
    <property type="match status" value="1"/>
</dbReference>
<dbReference type="GO" id="GO:0015276">
    <property type="term" value="F:ligand-gated monoatomic ion channel activity"/>
    <property type="evidence" value="ECO:0007669"/>
    <property type="project" value="InterPro"/>
</dbReference>
<keyword evidence="4" id="KW-1003">Cell membrane</keyword>
<dbReference type="SMART" id="SM00079">
    <property type="entry name" value="PBPe"/>
    <property type="match status" value="1"/>
</dbReference>
<sequence>MTTLTYTWSHEFSQQRVMTVAITFSNLTSDYNTKYWRNIARPLFVVLLDSKETMNKFIETTKSIRSISSFIWFIMFLQRPGKPLEEYCRHPTDNVFNVDFRTLMLVLCYDHPILVEWYAIRDNRIRTFDLATWSPDRGLILKTQKSLYARRNDMFGDVIRVAFVDNSPLVWMENGTINGFFGLLLMELSKVMNFTMKVLDPVDSFGIWNPKKKRWTGAINQLIDNKADVGASAFTITTSRLNVVDFTVPLIQSRNRLYIKRPISSSDVHWTGYFRTFSSGIWLTLLTVIIAASIMLTFIKTRGYFSMSLISENYIQVWGIYCQQGLPEFPSESPTRLAFLSIYVSSIVILSIYSASLISSLALQTPSLPFSTLEGYVKDGSYKLIVMKDSAENDVPSRIKDPVFLKMYELLEKKYLPMSLSGGFKQVCEKKLAFYTTEIFKEFTNVYMKCKLVYIDTGRLDNLALVLRKGSPYTGFMNYQLRRFQLNGVINKLRNKYLVKNNAPMPVIGIVELEDTAPTLAVVAGGMILAILILIIEKMYYSFNTRYKNNVSSVMKSHNDLAVKLQKKSNERRERRENLKFREFYNTSNMRFYNTSNMRSIGNKHKLFDKF</sequence>
<accession>A0A8N1S5E2</accession>
<organism evidence="16 17">
    <name type="scientific">Pogonomyrmex barbatus</name>
    <name type="common">red harvester ant</name>
    <dbReference type="NCBI Taxonomy" id="144034"/>
    <lineage>
        <taxon>Eukaryota</taxon>
        <taxon>Metazoa</taxon>
        <taxon>Ecdysozoa</taxon>
        <taxon>Arthropoda</taxon>
        <taxon>Hexapoda</taxon>
        <taxon>Insecta</taxon>
        <taxon>Pterygota</taxon>
        <taxon>Neoptera</taxon>
        <taxon>Endopterygota</taxon>
        <taxon>Hymenoptera</taxon>
        <taxon>Apocrita</taxon>
        <taxon>Aculeata</taxon>
        <taxon>Formicoidea</taxon>
        <taxon>Formicidae</taxon>
        <taxon>Myrmicinae</taxon>
        <taxon>Pogonomyrmex</taxon>
    </lineage>
</organism>
<keyword evidence="12" id="KW-0407">Ion channel</keyword>
<reference evidence="17" key="1">
    <citation type="submission" date="2025-08" db="UniProtKB">
        <authorList>
            <consortium name="RefSeq"/>
        </authorList>
    </citation>
    <scope>IDENTIFICATION</scope>
</reference>
<evidence type="ECO:0000256" key="5">
    <source>
        <dbReference type="ARBA" id="ARBA00022692"/>
    </source>
</evidence>
<dbReference type="GO" id="GO:0005886">
    <property type="term" value="C:plasma membrane"/>
    <property type="evidence" value="ECO:0007669"/>
    <property type="project" value="UniProtKB-SubCell"/>
</dbReference>
<keyword evidence="11" id="KW-1071">Ligand-gated ion channel</keyword>
<dbReference type="SMART" id="SM00918">
    <property type="entry name" value="Lig_chan-Glu_bd"/>
    <property type="match status" value="1"/>
</dbReference>
<evidence type="ECO:0000256" key="1">
    <source>
        <dbReference type="ARBA" id="ARBA00004651"/>
    </source>
</evidence>
<dbReference type="PANTHER" id="PTHR42643">
    <property type="entry name" value="IONOTROPIC RECEPTOR 20A-RELATED"/>
    <property type="match status" value="1"/>
</dbReference>
<dbReference type="GeneID" id="105427373"/>
<evidence type="ECO:0000256" key="9">
    <source>
        <dbReference type="ARBA" id="ARBA00023170"/>
    </source>
</evidence>
<evidence type="ECO:0000256" key="8">
    <source>
        <dbReference type="ARBA" id="ARBA00023136"/>
    </source>
</evidence>
<keyword evidence="3" id="KW-0813">Transport</keyword>
<dbReference type="OrthoDB" id="8186464at2759"/>
<evidence type="ECO:0000256" key="10">
    <source>
        <dbReference type="ARBA" id="ARBA00023180"/>
    </source>
</evidence>
<dbReference type="PANTHER" id="PTHR42643:SF30">
    <property type="entry name" value="IONOTROPIC RECEPTOR 40A-RELATED"/>
    <property type="match status" value="1"/>
</dbReference>
<keyword evidence="9" id="KW-0675">Receptor</keyword>
<comment type="subcellular location">
    <subcellularLocation>
        <location evidence="1">Cell membrane</location>
        <topology evidence="1">Multi-pass membrane protein</topology>
    </subcellularLocation>
</comment>
<gene>
    <name evidence="17" type="primary">LOC105427373</name>
</gene>
<evidence type="ECO:0000256" key="6">
    <source>
        <dbReference type="ARBA" id="ARBA00022989"/>
    </source>
</evidence>
<feature type="domain" description="Ionotropic glutamate receptor C-terminal" evidence="14">
    <location>
        <begin position="158"/>
        <end position="500"/>
    </location>
</feature>
<dbReference type="InterPro" id="IPR019594">
    <property type="entry name" value="Glu/Gly-bd"/>
</dbReference>
<evidence type="ECO:0000313" key="17">
    <source>
        <dbReference type="RefSeq" id="XP_025074114.1"/>
    </source>
</evidence>